<reference evidence="2 3" key="1">
    <citation type="journal article" date="2023" name="Hortic Res">
        <title>The complete reference genome for grapevine (Vitis vinifera L.) genetics and breeding.</title>
        <authorList>
            <person name="Shi X."/>
            <person name="Cao S."/>
            <person name="Wang X."/>
            <person name="Huang S."/>
            <person name="Wang Y."/>
            <person name="Liu Z."/>
            <person name="Liu W."/>
            <person name="Leng X."/>
            <person name="Peng Y."/>
            <person name="Wang N."/>
            <person name="Wang Y."/>
            <person name="Ma Z."/>
            <person name="Xu X."/>
            <person name="Zhang F."/>
            <person name="Xue H."/>
            <person name="Zhong H."/>
            <person name="Wang Y."/>
            <person name="Zhang K."/>
            <person name="Velt A."/>
            <person name="Avia K."/>
            <person name="Holtgrawe D."/>
            <person name="Grimplet J."/>
            <person name="Matus J.T."/>
            <person name="Ware D."/>
            <person name="Wu X."/>
            <person name="Wang H."/>
            <person name="Liu C."/>
            <person name="Fang Y."/>
            <person name="Rustenholz C."/>
            <person name="Cheng Z."/>
            <person name="Xiao H."/>
            <person name="Zhou Y."/>
        </authorList>
    </citation>
    <scope>NUCLEOTIDE SEQUENCE [LARGE SCALE GENOMIC DNA]</scope>
    <source>
        <strain evidence="3">cv. Pinot noir / PN40024</strain>
        <tissue evidence="2">Leaf</tissue>
    </source>
</reference>
<dbReference type="Pfam" id="PF00450">
    <property type="entry name" value="Peptidase_S10"/>
    <property type="match status" value="1"/>
</dbReference>
<comment type="similarity">
    <text evidence="1">Belongs to the peptidase S10 family.</text>
</comment>
<dbReference type="PRINTS" id="PR00724">
    <property type="entry name" value="CRBOXYPTASEC"/>
</dbReference>
<dbReference type="PANTHER" id="PTHR11802">
    <property type="entry name" value="SERINE PROTEASE FAMILY S10 SERINE CARBOXYPEPTIDASE"/>
    <property type="match status" value="1"/>
</dbReference>
<dbReference type="Proteomes" id="UP001227230">
    <property type="component" value="Chromosome 11"/>
</dbReference>
<evidence type="ECO:0008006" key="4">
    <source>
        <dbReference type="Google" id="ProtNLM"/>
    </source>
</evidence>
<dbReference type="PANTHER" id="PTHR11802:SF487">
    <property type="entry name" value="SERINE CARBOXYPEPTIDASE-LIKE 13"/>
    <property type="match status" value="1"/>
</dbReference>
<dbReference type="InterPro" id="IPR001563">
    <property type="entry name" value="Peptidase_S10"/>
</dbReference>
<protein>
    <recommendedName>
        <fullName evidence="4">Serine carboxypeptidase-like 18</fullName>
    </recommendedName>
</protein>
<evidence type="ECO:0000256" key="1">
    <source>
        <dbReference type="ARBA" id="ARBA00009431"/>
    </source>
</evidence>
<evidence type="ECO:0000313" key="2">
    <source>
        <dbReference type="EMBL" id="WJZ98812.1"/>
    </source>
</evidence>
<proteinExistence type="inferred from homology"/>
<dbReference type="EMBL" id="CP126658">
    <property type="protein sequence ID" value="WJZ98812.1"/>
    <property type="molecule type" value="Genomic_DNA"/>
</dbReference>
<name>A0ABY9CW05_VITVI</name>
<sequence>MAEHRHFPRRLLLLLPFLFLSAIASTSSIIKTLPGYSGELPFYLETGYVGVGENEEVQLFYMFVKSQRNPVLDPLVMWLTGGPGCSTFSAFFYGNGPLSFDYKNYTGGLPSLLLNEYTWTSGLNIIYVDTPVGAGFSYSRTQEGYYSDDYKSSTHTYEFLNKWLLDHPEFLKNNLYVGGDSYSGIVLPMITEKIYYGNGIGTFLQMNLQGYILGNPVTDSYIDGNAQIKIAHRLTLIPDNLYESAKASCNGDFVTVNASNEECVADMEAISELISPIYTMQVLEPNCGISSQKPNKWKSQQRSLIENSKHFPSGLGKKAAYHCHEYMYVFSEIWSNDESVREALHVREGTKGHWVRCNVSGLAYTRDVKSSIPYQRNLTQTGLRALIYSGDHDMSIPHVGTQEWINLLNLTLADTWRAWYTDAQVSGYTQRFTNDDFSLTFATVKGAGHVAIEYKAKECYAMIKRWFGYYPL</sequence>
<accession>A0ABY9CW05</accession>
<dbReference type="InterPro" id="IPR029058">
    <property type="entry name" value="AB_hydrolase_fold"/>
</dbReference>
<dbReference type="Gene3D" id="3.40.50.12670">
    <property type="match status" value="1"/>
</dbReference>
<gene>
    <name evidence="2" type="ORF">VitviT2T_017314</name>
</gene>
<evidence type="ECO:0000313" key="3">
    <source>
        <dbReference type="Proteomes" id="UP001227230"/>
    </source>
</evidence>
<organism evidence="2 3">
    <name type="scientific">Vitis vinifera</name>
    <name type="common">Grape</name>
    <dbReference type="NCBI Taxonomy" id="29760"/>
    <lineage>
        <taxon>Eukaryota</taxon>
        <taxon>Viridiplantae</taxon>
        <taxon>Streptophyta</taxon>
        <taxon>Embryophyta</taxon>
        <taxon>Tracheophyta</taxon>
        <taxon>Spermatophyta</taxon>
        <taxon>Magnoliopsida</taxon>
        <taxon>eudicotyledons</taxon>
        <taxon>Gunneridae</taxon>
        <taxon>Pentapetalae</taxon>
        <taxon>rosids</taxon>
        <taxon>Vitales</taxon>
        <taxon>Vitaceae</taxon>
        <taxon>Viteae</taxon>
        <taxon>Vitis</taxon>
    </lineage>
</organism>
<keyword evidence="3" id="KW-1185">Reference proteome</keyword>
<dbReference type="Gene3D" id="3.40.50.1820">
    <property type="entry name" value="alpha/beta hydrolase"/>
    <property type="match status" value="1"/>
</dbReference>
<dbReference type="SUPFAM" id="SSF53474">
    <property type="entry name" value="alpha/beta-Hydrolases"/>
    <property type="match status" value="1"/>
</dbReference>